<keyword evidence="3" id="KW-0813">Transport</keyword>
<evidence type="ECO:0000256" key="9">
    <source>
        <dbReference type="ARBA" id="ARBA00038558"/>
    </source>
</evidence>
<name>A0A9P0XBF0_PIEBR</name>
<dbReference type="EMBL" id="CALOZG010000010">
    <property type="protein sequence ID" value="CAH4029967.1"/>
    <property type="molecule type" value="Genomic_DNA"/>
</dbReference>
<organism evidence="12 13">
    <name type="scientific">Pieris brassicae</name>
    <name type="common">White butterfly</name>
    <name type="synonym">Large white butterfly</name>
    <dbReference type="NCBI Taxonomy" id="7116"/>
    <lineage>
        <taxon>Eukaryota</taxon>
        <taxon>Metazoa</taxon>
        <taxon>Ecdysozoa</taxon>
        <taxon>Arthropoda</taxon>
        <taxon>Hexapoda</taxon>
        <taxon>Insecta</taxon>
        <taxon>Pterygota</taxon>
        <taxon>Neoptera</taxon>
        <taxon>Endopterygota</taxon>
        <taxon>Lepidoptera</taxon>
        <taxon>Glossata</taxon>
        <taxon>Ditrysia</taxon>
        <taxon>Papilionoidea</taxon>
        <taxon>Pieridae</taxon>
        <taxon>Pierinae</taxon>
        <taxon>Pieris</taxon>
    </lineage>
</organism>
<evidence type="ECO:0000256" key="10">
    <source>
        <dbReference type="ARBA" id="ARBA00039819"/>
    </source>
</evidence>
<evidence type="ECO:0000313" key="12">
    <source>
        <dbReference type="EMBL" id="CAH4029967.1"/>
    </source>
</evidence>
<dbReference type="FunFam" id="3.40.30.10:FF:000026">
    <property type="entry name" value="Glutaredoxin 2"/>
    <property type="match status" value="1"/>
</dbReference>
<dbReference type="InterPro" id="IPR011899">
    <property type="entry name" value="Glutaredoxin_euk/vir"/>
</dbReference>
<dbReference type="Proteomes" id="UP001152562">
    <property type="component" value="Unassembled WGS sequence"/>
</dbReference>
<evidence type="ECO:0000256" key="4">
    <source>
        <dbReference type="ARBA" id="ARBA00022982"/>
    </source>
</evidence>
<keyword evidence="4" id="KW-0249">Electron transport</keyword>
<proteinExistence type="inferred from homology"/>
<protein>
    <recommendedName>
        <fullName evidence="10">Glutaredoxin-2, mitochondrial</fullName>
    </recommendedName>
</protein>
<dbReference type="InterPro" id="IPR002109">
    <property type="entry name" value="Glutaredoxin"/>
</dbReference>
<evidence type="ECO:0000256" key="8">
    <source>
        <dbReference type="ARBA" id="ARBA00037470"/>
    </source>
</evidence>
<feature type="domain" description="Glutaredoxin" evidence="11">
    <location>
        <begin position="18"/>
        <end position="80"/>
    </location>
</feature>
<keyword evidence="13" id="KW-1185">Reference proteome</keyword>
<dbReference type="PANTHER" id="PTHR45694">
    <property type="entry name" value="GLUTAREDOXIN 2"/>
    <property type="match status" value="1"/>
</dbReference>
<dbReference type="Gene3D" id="3.40.30.10">
    <property type="entry name" value="Glutaredoxin"/>
    <property type="match status" value="1"/>
</dbReference>
<dbReference type="NCBIfam" id="TIGR02180">
    <property type="entry name" value="GRX_euk"/>
    <property type="match status" value="1"/>
</dbReference>
<evidence type="ECO:0000256" key="5">
    <source>
        <dbReference type="ARBA" id="ARBA00023157"/>
    </source>
</evidence>
<dbReference type="SUPFAM" id="SSF52833">
    <property type="entry name" value="Thioredoxin-like"/>
    <property type="match status" value="1"/>
</dbReference>
<keyword evidence="6" id="KW-0318">Glutathionylation</keyword>
<dbReference type="GO" id="GO:0015038">
    <property type="term" value="F:glutathione disulfide oxidoreductase activity"/>
    <property type="evidence" value="ECO:0007669"/>
    <property type="project" value="TreeGrafter"/>
</dbReference>
<sequence length="101" mass="11167">MAAEIQQFIKSAVAQDKVVVFSKSYCPYCTLAKNVFSKVNQPIQVYELDQREDGDAIQDTLYQITGFRTVPQVFINGNCVGGGSDVDKLYKTGKLEPLLIG</sequence>
<reference evidence="12" key="1">
    <citation type="submission" date="2022-05" db="EMBL/GenBank/DDBJ databases">
        <authorList>
            <person name="Okamura Y."/>
        </authorList>
    </citation>
    <scope>NUCLEOTIDE SEQUENCE</scope>
</reference>
<comment type="subunit">
    <text evidence="9">Monomer; active form. Homodimer; inactive form. The homodimer is probably linked by 1 2Fe-2S cluster.</text>
</comment>
<dbReference type="CDD" id="cd03419">
    <property type="entry name" value="GRX_GRXh_1_2_like"/>
    <property type="match status" value="1"/>
</dbReference>
<evidence type="ECO:0000256" key="3">
    <source>
        <dbReference type="ARBA" id="ARBA00022448"/>
    </source>
</evidence>
<dbReference type="GO" id="GO:0005737">
    <property type="term" value="C:cytoplasm"/>
    <property type="evidence" value="ECO:0007669"/>
    <property type="project" value="TreeGrafter"/>
</dbReference>
<keyword evidence="7" id="KW-0676">Redox-active center</keyword>
<dbReference type="InterPro" id="IPR011767">
    <property type="entry name" value="GLR_AS"/>
</dbReference>
<evidence type="ECO:0000313" key="13">
    <source>
        <dbReference type="Proteomes" id="UP001152562"/>
    </source>
</evidence>
<gene>
    <name evidence="12" type="ORF">PIBRA_LOCUS6658</name>
</gene>
<dbReference type="GO" id="GO:0034599">
    <property type="term" value="P:cellular response to oxidative stress"/>
    <property type="evidence" value="ECO:0007669"/>
    <property type="project" value="TreeGrafter"/>
</dbReference>
<comment type="similarity">
    <text evidence="2">Belongs to the glutaredoxin family.</text>
</comment>
<dbReference type="InterPro" id="IPR014025">
    <property type="entry name" value="Glutaredoxin_subgr"/>
</dbReference>
<evidence type="ECO:0000256" key="1">
    <source>
        <dbReference type="ARBA" id="ARBA00002549"/>
    </source>
</evidence>
<dbReference type="InterPro" id="IPR036249">
    <property type="entry name" value="Thioredoxin-like_sf"/>
</dbReference>
<accession>A0A9P0XBF0</accession>
<comment type="function">
    <text evidence="8">Glutathione-dependent oxidoreductase that facilitates the maintenance of mitochondrial redox homeostasis upon induction of apoptosis by oxidative stress. Involved in response to hydrogen peroxide and regulation of apoptosis caused by oxidative stress. Acts as a very efficient catalyst of monothiol reactions because of its high affinity for protein glutathione-mixed disulfides. Can receive electrons not only from glutathione (GSH), but also from thioredoxin reductase supporting both monothiol and dithiol reactions. Efficiently catalyzes both glutathionylation and deglutathionylation of mitochondrial complex I, which in turn regulates the superoxide production by the complex. Overexpression decreases the susceptibility to apoptosis and prevents loss of cardiolipin and cytochrome c release.</text>
</comment>
<dbReference type="PROSITE" id="PS51354">
    <property type="entry name" value="GLUTAREDOXIN_2"/>
    <property type="match status" value="1"/>
</dbReference>
<comment type="caution">
    <text evidence="12">The sequence shown here is derived from an EMBL/GenBank/DDBJ whole genome shotgun (WGS) entry which is preliminary data.</text>
</comment>
<keyword evidence="5" id="KW-1015">Disulfide bond</keyword>
<comment type="function">
    <text evidence="1">Has a glutathione-disulfide oxidoreductase activity in the presence of NADPH and glutathione reductase. Reduces low molecular weight disulfides and proteins.</text>
</comment>
<dbReference type="Pfam" id="PF00462">
    <property type="entry name" value="Glutaredoxin"/>
    <property type="match status" value="1"/>
</dbReference>
<evidence type="ECO:0000259" key="11">
    <source>
        <dbReference type="Pfam" id="PF00462"/>
    </source>
</evidence>
<evidence type="ECO:0000256" key="2">
    <source>
        <dbReference type="ARBA" id="ARBA00007787"/>
    </source>
</evidence>
<evidence type="ECO:0000256" key="7">
    <source>
        <dbReference type="ARBA" id="ARBA00023284"/>
    </source>
</evidence>
<dbReference type="PROSITE" id="PS00195">
    <property type="entry name" value="GLUTAREDOXIN_1"/>
    <property type="match status" value="1"/>
</dbReference>
<dbReference type="AlphaFoldDB" id="A0A9P0XBF0"/>
<dbReference type="PANTHER" id="PTHR45694:SF5">
    <property type="entry name" value="GLUTAREDOXIN 2"/>
    <property type="match status" value="1"/>
</dbReference>
<dbReference type="PRINTS" id="PR00160">
    <property type="entry name" value="GLUTAREDOXIN"/>
</dbReference>
<evidence type="ECO:0000256" key="6">
    <source>
        <dbReference type="ARBA" id="ARBA00023206"/>
    </source>
</evidence>